<dbReference type="GO" id="GO:0030134">
    <property type="term" value="C:COPII-coated ER to Golgi transport vesicle"/>
    <property type="evidence" value="ECO:0007669"/>
    <property type="project" value="TreeGrafter"/>
</dbReference>
<gene>
    <name evidence="8" type="ORF">ARMOST_05544</name>
</gene>
<dbReference type="GO" id="GO:0005789">
    <property type="term" value="C:endoplasmic reticulum membrane"/>
    <property type="evidence" value="ECO:0007669"/>
    <property type="project" value="TreeGrafter"/>
</dbReference>
<keyword evidence="4 7" id="KW-1133">Transmembrane helix</keyword>
<accession>A0A284R0G8</accession>
<dbReference type="OMA" id="NFSSTWP"/>
<evidence type="ECO:0000256" key="1">
    <source>
        <dbReference type="ARBA" id="ARBA00004141"/>
    </source>
</evidence>
<reference evidence="9" key="1">
    <citation type="journal article" date="2017" name="Nat. Ecol. Evol.">
        <title>Genome expansion and lineage-specific genetic innovations in the forest pathogenic fungi Armillaria.</title>
        <authorList>
            <person name="Sipos G."/>
            <person name="Prasanna A.N."/>
            <person name="Walter M.C."/>
            <person name="O'Connor E."/>
            <person name="Balint B."/>
            <person name="Krizsan K."/>
            <person name="Kiss B."/>
            <person name="Hess J."/>
            <person name="Varga T."/>
            <person name="Slot J."/>
            <person name="Riley R."/>
            <person name="Boka B."/>
            <person name="Rigling D."/>
            <person name="Barry K."/>
            <person name="Lee J."/>
            <person name="Mihaltcheva S."/>
            <person name="LaButti K."/>
            <person name="Lipzen A."/>
            <person name="Waldron R."/>
            <person name="Moloney N.M."/>
            <person name="Sperisen C."/>
            <person name="Kredics L."/>
            <person name="Vagvoelgyi C."/>
            <person name="Patrignani A."/>
            <person name="Fitzpatrick D."/>
            <person name="Nagy I."/>
            <person name="Doyle S."/>
            <person name="Anderson J.B."/>
            <person name="Grigoriev I.V."/>
            <person name="Gueldener U."/>
            <person name="Muensterkoetter M."/>
            <person name="Nagy L.G."/>
        </authorList>
    </citation>
    <scope>NUCLEOTIDE SEQUENCE [LARGE SCALE GENOMIC DNA]</scope>
    <source>
        <strain evidence="9">C18/9</strain>
    </source>
</reference>
<keyword evidence="3 7" id="KW-0812">Transmembrane</keyword>
<keyword evidence="5 7" id="KW-0472">Membrane</keyword>
<evidence type="ECO:0000256" key="3">
    <source>
        <dbReference type="ARBA" id="ARBA00022692"/>
    </source>
</evidence>
<feature type="transmembrane region" description="Helical" evidence="7">
    <location>
        <begin position="93"/>
        <end position="114"/>
    </location>
</feature>
<sequence length="295" mass="32332">MALLHYISYAAVLAALAFVILALASGLLYISELIEEHSRLAKTIGQRGIYAIICLHLILYVSDSLPIMLTAFSIICHVVYLQNFSKTWPLISLSSPSFISSCVLVIVDHFLWFFHFSKVTAAYQNHLRTYRGGPTPIHYGFKDIATFFGICVWLVPLFLFLSLSANDNALPTSSGISSPTTTSHAVPQQRMSLFRSIFSMLSKARKDEGIIAPRPRSPYPTQSPTFPPPSPRVSAYSTLSPPRSPGRTSLDVDGSIPSSRFRLGTPPQRRATAGDNAGLGMRKTSASSVDGLHQE</sequence>
<organism evidence="8 9">
    <name type="scientific">Armillaria ostoyae</name>
    <name type="common">Armillaria root rot fungus</name>
    <dbReference type="NCBI Taxonomy" id="47428"/>
    <lineage>
        <taxon>Eukaryota</taxon>
        <taxon>Fungi</taxon>
        <taxon>Dikarya</taxon>
        <taxon>Basidiomycota</taxon>
        <taxon>Agaricomycotina</taxon>
        <taxon>Agaricomycetes</taxon>
        <taxon>Agaricomycetidae</taxon>
        <taxon>Agaricales</taxon>
        <taxon>Marasmiineae</taxon>
        <taxon>Physalacriaceae</taxon>
        <taxon>Armillaria</taxon>
    </lineage>
</organism>
<dbReference type="Pfam" id="PF04148">
    <property type="entry name" value="Erv26"/>
    <property type="match status" value="1"/>
</dbReference>
<comment type="subcellular location">
    <subcellularLocation>
        <location evidence="1">Membrane</location>
        <topology evidence="1">Multi-pass membrane protein</topology>
    </subcellularLocation>
</comment>
<dbReference type="STRING" id="47428.A0A284R0G8"/>
<comment type="similarity">
    <text evidence="2">Belongs to the SVP26 family.</text>
</comment>
<feature type="transmembrane region" description="Helical" evidence="7">
    <location>
        <begin position="6"/>
        <end position="30"/>
    </location>
</feature>
<evidence type="ECO:0000256" key="7">
    <source>
        <dbReference type="SAM" id="Phobius"/>
    </source>
</evidence>
<evidence type="ECO:0000256" key="4">
    <source>
        <dbReference type="ARBA" id="ARBA00022989"/>
    </source>
</evidence>
<evidence type="ECO:0000256" key="5">
    <source>
        <dbReference type="ARBA" id="ARBA00023136"/>
    </source>
</evidence>
<proteinExistence type="inferred from homology"/>
<dbReference type="EMBL" id="FUEG01000003">
    <property type="protein sequence ID" value="SJL02218.1"/>
    <property type="molecule type" value="Genomic_DNA"/>
</dbReference>
<dbReference type="GO" id="GO:0000139">
    <property type="term" value="C:Golgi membrane"/>
    <property type="evidence" value="ECO:0007669"/>
    <property type="project" value="TreeGrafter"/>
</dbReference>
<keyword evidence="9" id="KW-1185">Reference proteome</keyword>
<feature type="transmembrane region" description="Helical" evidence="7">
    <location>
        <begin position="50"/>
        <end position="81"/>
    </location>
</feature>
<feature type="transmembrane region" description="Helical" evidence="7">
    <location>
        <begin position="144"/>
        <end position="163"/>
    </location>
</feature>
<dbReference type="InterPro" id="IPR007277">
    <property type="entry name" value="Svp26/Tex261"/>
</dbReference>
<evidence type="ECO:0000313" key="9">
    <source>
        <dbReference type="Proteomes" id="UP000219338"/>
    </source>
</evidence>
<feature type="region of interest" description="Disordered" evidence="6">
    <location>
        <begin position="209"/>
        <end position="295"/>
    </location>
</feature>
<evidence type="ECO:0000256" key="2">
    <source>
        <dbReference type="ARBA" id="ARBA00008096"/>
    </source>
</evidence>
<dbReference type="PANTHER" id="PTHR13144:SF0">
    <property type="entry name" value="PROTEIN TEX261"/>
    <property type="match status" value="1"/>
</dbReference>
<dbReference type="GO" id="GO:0097020">
    <property type="term" value="F:COPII receptor activity"/>
    <property type="evidence" value="ECO:0007669"/>
    <property type="project" value="InterPro"/>
</dbReference>
<dbReference type="Proteomes" id="UP000219338">
    <property type="component" value="Unassembled WGS sequence"/>
</dbReference>
<dbReference type="PANTHER" id="PTHR13144">
    <property type="entry name" value="TEX261 PROTEIN"/>
    <property type="match status" value="1"/>
</dbReference>
<name>A0A284R0G8_ARMOS</name>
<evidence type="ECO:0000313" key="8">
    <source>
        <dbReference type="EMBL" id="SJL02218.1"/>
    </source>
</evidence>
<dbReference type="GO" id="GO:0006888">
    <property type="term" value="P:endoplasmic reticulum to Golgi vesicle-mediated transport"/>
    <property type="evidence" value="ECO:0007669"/>
    <property type="project" value="InterPro"/>
</dbReference>
<evidence type="ECO:0000256" key="6">
    <source>
        <dbReference type="SAM" id="MobiDB-lite"/>
    </source>
</evidence>
<dbReference type="AlphaFoldDB" id="A0A284R0G8"/>
<evidence type="ECO:0008006" key="10">
    <source>
        <dbReference type="Google" id="ProtNLM"/>
    </source>
</evidence>
<dbReference type="OrthoDB" id="28257at2759"/>
<protein>
    <recommendedName>
        <fullName evidence="10">DUF396-domain-containing protein</fullName>
    </recommendedName>
</protein>